<accession>A0A6B1G0P7</accession>
<evidence type="ECO:0000259" key="5">
    <source>
        <dbReference type="Pfam" id="PF01979"/>
    </source>
</evidence>
<comment type="catalytic activity">
    <reaction evidence="4">
        <text>adenine + H2O + H(+) = hypoxanthine + NH4(+)</text>
        <dbReference type="Rhea" id="RHEA:23688"/>
        <dbReference type="ChEBI" id="CHEBI:15377"/>
        <dbReference type="ChEBI" id="CHEBI:15378"/>
        <dbReference type="ChEBI" id="CHEBI:16708"/>
        <dbReference type="ChEBI" id="CHEBI:17368"/>
        <dbReference type="ChEBI" id="CHEBI:28938"/>
        <dbReference type="EC" id="3.5.4.2"/>
    </reaction>
</comment>
<organism evidence="7">
    <name type="scientific">Caldilineaceae bacterium SB0675_bin_29</name>
    <dbReference type="NCBI Taxonomy" id="2605266"/>
    <lineage>
        <taxon>Bacteria</taxon>
        <taxon>Bacillati</taxon>
        <taxon>Chloroflexota</taxon>
        <taxon>Caldilineae</taxon>
        <taxon>Caldilineales</taxon>
        <taxon>Caldilineaceae</taxon>
    </lineage>
</organism>
<name>A0A6B1G0P7_9CHLR</name>
<dbReference type="Pfam" id="PF01979">
    <property type="entry name" value="Amidohydro_1"/>
    <property type="match status" value="1"/>
</dbReference>
<dbReference type="AlphaFoldDB" id="A0A6B1G0P7"/>
<dbReference type="SUPFAM" id="SSF51556">
    <property type="entry name" value="Metallo-dependent hydrolases"/>
    <property type="match status" value="1"/>
</dbReference>
<dbReference type="InterPro" id="IPR026912">
    <property type="entry name" value="Adenine_deam_C"/>
</dbReference>
<dbReference type="PANTHER" id="PTHR11113:SF2">
    <property type="entry name" value="ADENINE DEAMINASE"/>
    <property type="match status" value="1"/>
</dbReference>
<comment type="caution">
    <text evidence="7">The sequence shown here is derived from an EMBL/GenBank/DDBJ whole genome shotgun (WGS) entry which is preliminary data.</text>
</comment>
<dbReference type="Gene3D" id="3.20.20.140">
    <property type="entry name" value="Metal-dependent hydrolases"/>
    <property type="match status" value="1"/>
</dbReference>
<dbReference type="InterPro" id="IPR032466">
    <property type="entry name" value="Metal_Hydrolase"/>
</dbReference>
<evidence type="ECO:0000259" key="6">
    <source>
        <dbReference type="Pfam" id="PF13382"/>
    </source>
</evidence>
<dbReference type="InterPro" id="IPR011059">
    <property type="entry name" value="Metal-dep_hydrolase_composite"/>
</dbReference>
<feature type="domain" description="Adenine deaminase C-terminal" evidence="6">
    <location>
        <begin position="397"/>
        <end position="471"/>
    </location>
</feature>
<dbReference type="Pfam" id="PF13382">
    <property type="entry name" value="Adenine_deam_C"/>
    <property type="match status" value="1"/>
</dbReference>
<dbReference type="Gene3D" id="2.30.40.10">
    <property type="entry name" value="Urease, subunit C, domain 1"/>
    <property type="match status" value="1"/>
</dbReference>
<dbReference type="EC" id="3.5.4.2" evidence="2"/>
<evidence type="ECO:0000313" key="7">
    <source>
        <dbReference type="EMBL" id="MYH63013.1"/>
    </source>
</evidence>
<evidence type="ECO:0000256" key="4">
    <source>
        <dbReference type="ARBA" id="ARBA00047720"/>
    </source>
</evidence>
<keyword evidence="3" id="KW-0378">Hydrolase</keyword>
<dbReference type="SUPFAM" id="SSF51338">
    <property type="entry name" value="Composite domain of metallo-dependent hydrolases"/>
    <property type="match status" value="1"/>
</dbReference>
<protein>
    <recommendedName>
        <fullName evidence="2">adenine deaminase</fullName>
        <ecNumber evidence="2">3.5.4.2</ecNumber>
    </recommendedName>
</protein>
<dbReference type="GO" id="GO:0000034">
    <property type="term" value="F:adenine deaminase activity"/>
    <property type="evidence" value="ECO:0007669"/>
    <property type="project" value="UniProtKB-EC"/>
</dbReference>
<feature type="domain" description="Amidohydrolase-related" evidence="5">
    <location>
        <begin position="65"/>
        <end position="333"/>
    </location>
</feature>
<comment type="similarity">
    <text evidence="1">Belongs to the metallo-dependent hydrolases superfamily. Adenine deaminase family.</text>
</comment>
<dbReference type="PANTHER" id="PTHR11113">
    <property type="entry name" value="N-ACETYLGLUCOSAMINE-6-PHOSPHATE DEACETYLASE"/>
    <property type="match status" value="1"/>
</dbReference>
<evidence type="ECO:0000256" key="2">
    <source>
        <dbReference type="ARBA" id="ARBA00012782"/>
    </source>
</evidence>
<proteinExistence type="inferred from homology"/>
<reference evidence="7" key="1">
    <citation type="submission" date="2019-09" db="EMBL/GenBank/DDBJ databases">
        <title>Characterisation of the sponge microbiome using genome-centric metagenomics.</title>
        <authorList>
            <person name="Engelberts J.P."/>
            <person name="Robbins S.J."/>
            <person name="De Goeij J.M."/>
            <person name="Aranda M."/>
            <person name="Bell S.C."/>
            <person name="Webster N.S."/>
        </authorList>
    </citation>
    <scope>NUCLEOTIDE SEQUENCE</scope>
    <source>
        <strain evidence="7">SB0675_bin_29</strain>
    </source>
</reference>
<evidence type="ECO:0000256" key="1">
    <source>
        <dbReference type="ARBA" id="ARBA00006773"/>
    </source>
</evidence>
<dbReference type="InterPro" id="IPR006680">
    <property type="entry name" value="Amidohydro-rel"/>
</dbReference>
<evidence type="ECO:0000256" key="3">
    <source>
        <dbReference type="ARBA" id="ARBA00022801"/>
    </source>
</evidence>
<dbReference type="EMBL" id="VYDA01000536">
    <property type="protein sequence ID" value="MYH63013.1"/>
    <property type="molecule type" value="Genomic_DNA"/>
</dbReference>
<gene>
    <name evidence="7" type="ORF">F4148_15080</name>
</gene>
<sequence length="471" mass="49557">MQSIELLAVARGDKPADRVLRNGRVVNVLSGDIEEADIALYGEQIAGVGAGYAGKEEVDLQGAFAAPSLIDAHVHIESSLCLPAQFAAAVVPGGVTTVAADPHEIANVAGAAGVRFMSEASRNLPLQVVLMAPSAVPATHMETSGATLSAVELADLLKEGTVHGLAELMNFPGTVQGDPEVLAKIAAFSGRPRDGHAPALSGKHLNAYAAAGAGSDHECATVAEAAEKLARGFYVLIREATNAHNLRALLPLVNERNSRRFCFCTDDRMPGDLLDQGSVDYILREAISFGVDPITAFRMATLNSAEWFGLHDRGAIAPGRRADLMVFDDLRAPSARQVYAGGRLRAEGGRLLNDESLALAAVPPAVSSSVNVDWDGFNLRIPVEGAHVRVIGSMENQVLTEERIFEARIEDGQAVADPARDILKIAVVERHTASGAIGLGFIQGFGLRHGAIAGTVAHDHHNLVVIGADDE</sequence>
<feature type="non-terminal residue" evidence="7">
    <location>
        <position position="471"/>
    </location>
</feature>